<keyword evidence="1" id="KW-0378">Hydrolase</keyword>
<evidence type="ECO:0000313" key="1">
    <source>
        <dbReference type="EMBL" id="RWR46348.1"/>
    </source>
</evidence>
<organism evidence="1 2">
    <name type="scientific">Lactococcus lactis</name>
    <dbReference type="NCBI Taxonomy" id="1358"/>
    <lineage>
        <taxon>Bacteria</taxon>
        <taxon>Bacillati</taxon>
        <taxon>Bacillota</taxon>
        <taxon>Bacilli</taxon>
        <taxon>Lactobacillales</taxon>
        <taxon>Streptococcaceae</taxon>
        <taxon>Lactococcus</taxon>
    </lineage>
</organism>
<name>A0A443LB26_9LACT</name>
<dbReference type="Gene3D" id="3.40.50.1820">
    <property type="entry name" value="alpha/beta hydrolase"/>
    <property type="match status" value="1"/>
</dbReference>
<dbReference type="RefSeq" id="WP_081037485.1">
    <property type="nucleotide sequence ID" value="NZ_CP092748.1"/>
</dbReference>
<sequence length="260" mass="29257">MTVIFLFSLIIFYKSTKNTAEQKVNSTQVPLILIPGTNGDRDRFDNFMNMIAKKIGNRDILKINVKTDGTTEWTSSLTKKSVAPFIVISFSDSSEKGVEKQAEWTDIAMKKAHQLYSFNSYNALGHSNGGLVWTIYLEKMTQKSTSQMKNLITLGTPYNYLDSNANPYPNSSSLTETDMLRRMINKKGKIPHSLRMISIAGNYKNNGDGVVPLTSALSSSKIYKNQAKSYDEKIFYGINASHGKLIENDQIIDYISNKIY</sequence>
<accession>A0A443LB26</accession>
<reference evidence="1 2" key="1">
    <citation type="submission" date="2019-01" db="EMBL/GenBank/DDBJ databases">
        <title>Whole genome sequence of Lactococcus lactis isolated from cow milk.</title>
        <authorList>
            <person name="Sundararaman A."/>
            <person name="Tamang J.-P."/>
            <person name="Halami P."/>
        </authorList>
    </citation>
    <scope>NUCLEOTIDE SEQUENCE [LARGE SCALE GENOMIC DNA]</scope>
    <source>
        <strain evidence="1 2">C2D</strain>
    </source>
</reference>
<comment type="caution">
    <text evidence="1">The sequence shown here is derived from an EMBL/GenBank/DDBJ whole genome shotgun (WGS) entry which is preliminary data.</text>
</comment>
<dbReference type="GO" id="GO:0016787">
    <property type="term" value="F:hydrolase activity"/>
    <property type="evidence" value="ECO:0007669"/>
    <property type="project" value="UniProtKB-KW"/>
</dbReference>
<evidence type="ECO:0000313" key="2">
    <source>
        <dbReference type="Proteomes" id="UP000285859"/>
    </source>
</evidence>
<protein>
    <submittedName>
        <fullName evidence="1">Alpha/beta hydrolase</fullName>
    </submittedName>
</protein>
<proteinExistence type="predicted"/>
<dbReference type="SUPFAM" id="SSF53474">
    <property type="entry name" value="alpha/beta-Hydrolases"/>
    <property type="match status" value="1"/>
</dbReference>
<dbReference type="Proteomes" id="UP000285859">
    <property type="component" value="Unassembled WGS sequence"/>
</dbReference>
<gene>
    <name evidence="1" type="ORF">EO246_08570</name>
</gene>
<dbReference type="InterPro" id="IPR010315">
    <property type="entry name" value="DUF915_hydro-like"/>
</dbReference>
<dbReference type="EMBL" id="SAXH01000011">
    <property type="protein sequence ID" value="RWR46348.1"/>
    <property type="molecule type" value="Genomic_DNA"/>
</dbReference>
<dbReference type="AlphaFoldDB" id="A0A443LB26"/>
<dbReference type="InterPro" id="IPR029058">
    <property type="entry name" value="AB_hydrolase_fold"/>
</dbReference>
<dbReference type="Pfam" id="PF06028">
    <property type="entry name" value="DUF915"/>
    <property type="match status" value="1"/>
</dbReference>